<dbReference type="Proteomes" id="UP001161757">
    <property type="component" value="Unassembled WGS sequence"/>
</dbReference>
<comment type="caution">
    <text evidence="2">The sequence shown here is derived from an EMBL/GenBank/DDBJ whole genome shotgun (WGS) entry which is preliminary data.</text>
</comment>
<dbReference type="GO" id="GO:0005975">
    <property type="term" value="P:carbohydrate metabolic process"/>
    <property type="evidence" value="ECO:0007669"/>
    <property type="project" value="InterPro"/>
</dbReference>
<accession>A0AAN6EXS4</accession>
<organism evidence="2 3">
    <name type="scientific">Exophiala dermatitidis</name>
    <name type="common">Black yeast-like fungus</name>
    <name type="synonym">Wangiella dermatitidis</name>
    <dbReference type="NCBI Taxonomy" id="5970"/>
    <lineage>
        <taxon>Eukaryota</taxon>
        <taxon>Fungi</taxon>
        <taxon>Dikarya</taxon>
        <taxon>Ascomycota</taxon>
        <taxon>Pezizomycotina</taxon>
        <taxon>Eurotiomycetes</taxon>
        <taxon>Chaetothyriomycetidae</taxon>
        <taxon>Chaetothyriales</taxon>
        <taxon>Herpotrichiellaceae</taxon>
        <taxon>Exophiala</taxon>
    </lineage>
</organism>
<name>A0AAN6EXS4_EXODE</name>
<dbReference type="SUPFAM" id="SSF48208">
    <property type="entry name" value="Six-hairpin glycosidases"/>
    <property type="match status" value="1"/>
</dbReference>
<gene>
    <name evidence="2" type="ORF">HRR80_002913</name>
</gene>
<dbReference type="EMBL" id="JAJGCB010000004">
    <property type="protein sequence ID" value="KAJ8992869.1"/>
    <property type="molecule type" value="Genomic_DNA"/>
</dbReference>
<dbReference type="AlphaFoldDB" id="A0AAN6EXS4"/>
<reference evidence="2" key="1">
    <citation type="submission" date="2023-01" db="EMBL/GenBank/DDBJ databases">
        <title>Exophiala dermititidis isolated from Cystic Fibrosis Patient.</title>
        <authorList>
            <person name="Kurbessoian T."/>
            <person name="Crocker A."/>
            <person name="Murante D."/>
            <person name="Hogan D.A."/>
            <person name="Stajich J.E."/>
        </authorList>
    </citation>
    <scope>NUCLEOTIDE SEQUENCE</scope>
    <source>
        <strain evidence="2">Ex8</strain>
    </source>
</reference>
<proteinExistence type="predicted"/>
<evidence type="ECO:0000313" key="2">
    <source>
        <dbReference type="EMBL" id="KAJ8992869.1"/>
    </source>
</evidence>
<feature type="region of interest" description="Disordered" evidence="1">
    <location>
        <begin position="43"/>
        <end position="86"/>
    </location>
</feature>
<dbReference type="InterPro" id="IPR008928">
    <property type="entry name" value="6-hairpin_glycosidase_sf"/>
</dbReference>
<feature type="compositionally biased region" description="Polar residues" evidence="1">
    <location>
        <begin position="73"/>
        <end position="84"/>
    </location>
</feature>
<sequence length="450" mass="50797">MSWPSRVIPIHTASRQTRPFSTYLSLSQRTRFIPIIASVPRPPLPNNRKSIASRSISAPSRQPFYQPPRHRSQTLALPSSTMSSSDKDNLPKFLRAMETIYGPFPEPSDANLAKWTPPPAAEGHRGRYLWTDGFAVVNFLTLYKLTGEERYLIFARNLVSTVHNILGYTRDGKSRLPGATEEQPLNGGLRIGKLDESGPDGDGQYFHYLTVWMFALNRMTIVTGQKWYNDQAVSMAKAILPRFMTDMSSTRPRMYWKLSMDLSRPLVKSEGNLDPIDGYVTYKLLQDTSDHCTALQEEIAALKKIVDTKWKYYTSSDTLDLGMTLWTAHWLSAEEEWAATISRRAISCLEFLVQDGYFDEPPSRRLAFREFGTALGIRAAMAAMDESEIANDTTTAQFRALPDRICKTWEDAGLVPEPTKQLQGRMAELMPITAVMYASALIPGLMCRQS</sequence>
<evidence type="ECO:0000313" key="3">
    <source>
        <dbReference type="Proteomes" id="UP001161757"/>
    </source>
</evidence>
<feature type="compositionally biased region" description="Low complexity" evidence="1">
    <location>
        <begin position="50"/>
        <end position="63"/>
    </location>
</feature>
<protein>
    <submittedName>
        <fullName evidence="2">Uncharacterized protein</fullName>
    </submittedName>
</protein>
<evidence type="ECO:0000256" key="1">
    <source>
        <dbReference type="SAM" id="MobiDB-lite"/>
    </source>
</evidence>